<dbReference type="InterPro" id="IPR039703">
    <property type="entry name" value="Nta1"/>
</dbReference>
<protein>
    <recommendedName>
        <fullName evidence="1">CN hydrolase domain-containing protein</fullName>
    </recommendedName>
</protein>
<dbReference type="Gene3D" id="3.60.110.10">
    <property type="entry name" value="Carbon-nitrogen hydrolase"/>
    <property type="match status" value="1"/>
</dbReference>
<dbReference type="Proteomes" id="UP000027195">
    <property type="component" value="Unassembled WGS sequence"/>
</dbReference>
<dbReference type="EMBL" id="KL198058">
    <property type="protein sequence ID" value="KDQ11461.1"/>
    <property type="molecule type" value="Genomic_DNA"/>
</dbReference>
<dbReference type="GO" id="GO:0070773">
    <property type="term" value="F:protein-N-terminal glutamine amidohydrolase activity"/>
    <property type="evidence" value="ECO:0007669"/>
    <property type="project" value="InterPro"/>
</dbReference>
<gene>
    <name evidence="2" type="ORF">BOTBODRAFT_35338</name>
</gene>
<dbReference type="HOGENOM" id="CLU_009854_1_0_1"/>
<feature type="domain" description="CN hydrolase" evidence="1">
    <location>
        <begin position="1"/>
        <end position="288"/>
    </location>
</feature>
<proteinExistence type="predicted"/>
<dbReference type="GO" id="GO:0008418">
    <property type="term" value="F:protein-N-terminal asparagine amidohydrolase activity"/>
    <property type="evidence" value="ECO:0007669"/>
    <property type="project" value="InterPro"/>
</dbReference>
<accession>A0A067MIS4</accession>
<dbReference type="PROSITE" id="PS50263">
    <property type="entry name" value="CN_HYDROLASE"/>
    <property type="match status" value="1"/>
</dbReference>
<dbReference type="InParanoid" id="A0A067MIS4"/>
<dbReference type="SUPFAM" id="SSF56317">
    <property type="entry name" value="Carbon-nitrogen hydrolase"/>
    <property type="match status" value="1"/>
</dbReference>
<dbReference type="AlphaFoldDB" id="A0A067MIS4"/>
<dbReference type="InterPro" id="IPR036526">
    <property type="entry name" value="C-N_Hydrolase_sf"/>
</dbReference>
<sequence length="288" mass="31647">MRVGIVQFAPKVEHVQENIEKARKFTDAITPGSVDLLCFPETIFTGYVFPTAESIKPYLELPGSGPTSLFCSDLAKRLRCFVSAGYPERLSGSDTEETQGRVAKNSAVLYGPDGELVGNYQKSNLFDQEVHWALPGPGLSHFSVPSPIDSLSIAICMDLNPWPPSDWRGTDEPYELASYCIKHKVKVLVLLCAWLDSERLTELESDTGTANYWMSRLRPLWQSGAQATDGADRDDIERTVIICNRTGTERGVTFAGTSLVAKTSAAKGVPEIVTVMGRKEEGLRLVDV</sequence>
<dbReference type="FunCoup" id="A0A067MIS4">
    <property type="interactions" value="6"/>
</dbReference>
<evidence type="ECO:0000259" key="1">
    <source>
        <dbReference type="PROSITE" id="PS50263"/>
    </source>
</evidence>
<evidence type="ECO:0000313" key="3">
    <source>
        <dbReference type="Proteomes" id="UP000027195"/>
    </source>
</evidence>
<reference evidence="3" key="1">
    <citation type="journal article" date="2014" name="Proc. Natl. Acad. Sci. U.S.A.">
        <title>Extensive sampling of basidiomycete genomes demonstrates inadequacy of the white-rot/brown-rot paradigm for wood decay fungi.</title>
        <authorList>
            <person name="Riley R."/>
            <person name="Salamov A.A."/>
            <person name="Brown D.W."/>
            <person name="Nagy L.G."/>
            <person name="Floudas D."/>
            <person name="Held B.W."/>
            <person name="Levasseur A."/>
            <person name="Lombard V."/>
            <person name="Morin E."/>
            <person name="Otillar R."/>
            <person name="Lindquist E.A."/>
            <person name="Sun H."/>
            <person name="LaButti K.M."/>
            <person name="Schmutz J."/>
            <person name="Jabbour D."/>
            <person name="Luo H."/>
            <person name="Baker S.E."/>
            <person name="Pisabarro A.G."/>
            <person name="Walton J.D."/>
            <person name="Blanchette R.A."/>
            <person name="Henrissat B."/>
            <person name="Martin F."/>
            <person name="Cullen D."/>
            <person name="Hibbett D.S."/>
            <person name="Grigoriev I.V."/>
        </authorList>
    </citation>
    <scope>NUCLEOTIDE SEQUENCE [LARGE SCALE GENOMIC DNA]</scope>
    <source>
        <strain evidence="3">FD-172 SS1</strain>
    </source>
</reference>
<dbReference type="PANTHER" id="PTHR11750:SF26">
    <property type="entry name" value="PROTEIN N-TERMINAL AMIDASE"/>
    <property type="match status" value="1"/>
</dbReference>
<dbReference type="OrthoDB" id="201515at2759"/>
<dbReference type="InterPro" id="IPR003010">
    <property type="entry name" value="C-N_Hydrolase"/>
</dbReference>
<name>A0A067MIS4_BOTB1</name>
<evidence type="ECO:0000313" key="2">
    <source>
        <dbReference type="EMBL" id="KDQ11461.1"/>
    </source>
</evidence>
<dbReference type="Pfam" id="PF00795">
    <property type="entry name" value="CN_hydrolase"/>
    <property type="match status" value="1"/>
</dbReference>
<organism evidence="2 3">
    <name type="scientific">Botryobasidium botryosum (strain FD-172 SS1)</name>
    <dbReference type="NCBI Taxonomy" id="930990"/>
    <lineage>
        <taxon>Eukaryota</taxon>
        <taxon>Fungi</taxon>
        <taxon>Dikarya</taxon>
        <taxon>Basidiomycota</taxon>
        <taxon>Agaricomycotina</taxon>
        <taxon>Agaricomycetes</taxon>
        <taxon>Cantharellales</taxon>
        <taxon>Botryobasidiaceae</taxon>
        <taxon>Botryobasidium</taxon>
    </lineage>
</organism>
<dbReference type="GO" id="GO:0030163">
    <property type="term" value="P:protein catabolic process"/>
    <property type="evidence" value="ECO:0007669"/>
    <property type="project" value="TreeGrafter"/>
</dbReference>
<dbReference type="PANTHER" id="PTHR11750">
    <property type="entry name" value="PROTEIN N-TERMINAL AMIDASE"/>
    <property type="match status" value="1"/>
</dbReference>
<keyword evidence="3" id="KW-1185">Reference proteome</keyword>
<dbReference type="STRING" id="930990.A0A067MIS4"/>